<protein>
    <submittedName>
        <fullName evidence="1">Propanediol dehydratase medium subunit PduD</fullName>
    </submittedName>
</protein>
<dbReference type="EMBL" id="CP064820">
    <property type="protein sequence ID" value="QPG07383.1"/>
    <property type="molecule type" value="Genomic_DNA"/>
</dbReference>
<sequence>MEINETLLRQIIEEVLVEMKSGADKPVSFSAPAASVASAAPVAVAPVSGDSFLTEIGEAKPGTQQDEVIIAVGPAFGLAQTANIVGIPHKNILREVIAGIEEEGIKARVIRCFKSSDVAFVAVEGNRLSGSGISIGIQSKGTTVIHQRGLPPLSNRTLPAGAAADAGNLPSDWQNAARYAKRESPQPVPTLNDQMARPKYRAKSAILHIKETKYVVTGKTRRNCAWRFNKGYPDEYRRN</sequence>
<dbReference type="Gene3D" id="3.40.50.10150">
    <property type="entry name" value="B12-dependent dehydatase associated subunit"/>
    <property type="match status" value="1"/>
</dbReference>
<dbReference type="SUPFAM" id="SSF52968">
    <property type="entry name" value="B12-dependent dehydatase associated subunit"/>
    <property type="match status" value="1"/>
</dbReference>
<evidence type="ECO:0000313" key="2">
    <source>
        <dbReference type="Proteomes" id="UP000594592"/>
    </source>
</evidence>
<dbReference type="InterPro" id="IPR003208">
    <property type="entry name" value="Dehydtase/Dehydtase_re"/>
</dbReference>
<dbReference type="Pfam" id="PF02288">
    <property type="entry name" value="Dehydratase_MU"/>
    <property type="match status" value="1"/>
</dbReference>
<dbReference type="PIRSF" id="PIRSF018506">
    <property type="entry name" value="Prpndl_dhdrts_md"/>
    <property type="match status" value="1"/>
</dbReference>
<dbReference type="InterPro" id="IPR025541">
    <property type="entry name" value="Ppandiol/glycerol_DHydtase_msu"/>
</dbReference>
<dbReference type="AlphaFoldDB" id="A0A7S9E142"/>
<dbReference type="Proteomes" id="UP000594592">
    <property type="component" value="Chromosome"/>
</dbReference>
<name>A0A7S9E142_KLEPN</name>
<gene>
    <name evidence="1" type="primary">pduD</name>
    <name evidence="1" type="ORF">IUJ34_17540</name>
</gene>
<dbReference type="InterPro" id="IPR010254">
    <property type="entry name" value="B12-dep_deHydtase_bsu"/>
</dbReference>
<organism evidence="1 2">
    <name type="scientific">Klebsiella pneumoniae subsp. pneumoniae</name>
    <dbReference type="NCBI Taxonomy" id="72407"/>
    <lineage>
        <taxon>Bacteria</taxon>
        <taxon>Pseudomonadati</taxon>
        <taxon>Pseudomonadota</taxon>
        <taxon>Gammaproteobacteria</taxon>
        <taxon>Enterobacterales</taxon>
        <taxon>Enterobacteriaceae</taxon>
        <taxon>Klebsiella/Raoultella group</taxon>
        <taxon>Klebsiella</taxon>
        <taxon>Klebsiella pneumoniae complex</taxon>
    </lineage>
</organism>
<evidence type="ECO:0000313" key="1">
    <source>
        <dbReference type="EMBL" id="QPG07383.1"/>
    </source>
</evidence>
<accession>A0A7S9E142</accession>
<dbReference type="NCBIfam" id="NF011616">
    <property type="entry name" value="PRK15042.1"/>
    <property type="match status" value="1"/>
</dbReference>
<proteinExistence type="predicted"/>
<reference evidence="1 2" key="1">
    <citation type="submission" date="2020-11" db="EMBL/GenBank/DDBJ databases">
        <title>Whole Genome sequence of MDR strain of Klebsiella pneumoniae K219 isolated from sputum.</title>
        <authorList>
            <person name="Aditi B.P."/>
            <person name="Mahalakshmi K."/>
            <person name="Naveen Kumar V."/>
        </authorList>
    </citation>
    <scope>NUCLEOTIDE SEQUENCE [LARGE SCALE GENOMIC DNA]</scope>
    <source>
        <strain evidence="1 2">K219</strain>
    </source>
</reference>